<dbReference type="Proteomes" id="UP001642487">
    <property type="component" value="Chromosome 6"/>
</dbReference>
<evidence type="ECO:0000256" key="2">
    <source>
        <dbReference type="ARBA" id="ARBA00022670"/>
    </source>
</evidence>
<dbReference type="InterPro" id="IPR032799">
    <property type="entry name" value="TAXi_C"/>
</dbReference>
<keyword evidence="9" id="KW-1185">Reference proteome</keyword>
<feature type="domain" description="Peptidase A1" evidence="7">
    <location>
        <begin position="90"/>
        <end position="429"/>
    </location>
</feature>
<dbReference type="PANTHER" id="PTHR47967">
    <property type="entry name" value="OS07G0603500 PROTEIN-RELATED"/>
    <property type="match status" value="1"/>
</dbReference>
<evidence type="ECO:0000256" key="3">
    <source>
        <dbReference type="ARBA" id="ARBA00022750"/>
    </source>
</evidence>
<dbReference type="SUPFAM" id="SSF50630">
    <property type="entry name" value="Acid proteases"/>
    <property type="match status" value="1"/>
</dbReference>
<dbReference type="InterPro" id="IPR034161">
    <property type="entry name" value="Pepsin-like_plant"/>
</dbReference>
<dbReference type="CDD" id="cd05476">
    <property type="entry name" value="pepsin_A_like_plant"/>
    <property type="match status" value="1"/>
</dbReference>
<sequence length="434" mass="46534">MAAISIFFYFLLFFFSEATTNGGSGNGFTTSLFHRDTLLSPLHNPSLSRYDCLTNAFRRSFSRSATLFKHVTTVSTACIQSPIIPDSGEFLMSVSIGTPPVDFIAIADTGSDLTWTQCLPCQECFNQSRPIFNPRRSSSYRNVSCTSDTCRSLDSYHCGPDLQTCSYGYSYGDRSFTYGDLASDKITIGSFKLPKTLIGCGHQNGGTFGGVTSGIIGLGGGALSLVSQMNTIAAIKRQFSYCLPTFFSNANSTGKISFGQNAVVSGPKVISTPLVAKSPDTFYFLTLEAISVANKRFNATNDISAMTKRGNIIIDSGTTLTFLPRNLYDGVVSTLASVIKAKRVDDPAGILELCYTEGSVDDLNIPVITAHFGGGADVKLLPLNTFALVAENVSCLTLAPASDLAIFGNLAQINFVVGYDLEQKILSFKPTVCA</sequence>
<organism evidence="8 9">
    <name type="scientific">Citrullus colocynthis</name>
    <name type="common">colocynth</name>
    <dbReference type="NCBI Taxonomy" id="252529"/>
    <lineage>
        <taxon>Eukaryota</taxon>
        <taxon>Viridiplantae</taxon>
        <taxon>Streptophyta</taxon>
        <taxon>Embryophyta</taxon>
        <taxon>Tracheophyta</taxon>
        <taxon>Spermatophyta</taxon>
        <taxon>Magnoliopsida</taxon>
        <taxon>eudicotyledons</taxon>
        <taxon>Gunneridae</taxon>
        <taxon>Pentapetalae</taxon>
        <taxon>rosids</taxon>
        <taxon>fabids</taxon>
        <taxon>Cucurbitales</taxon>
        <taxon>Cucurbitaceae</taxon>
        <taxon>Benincaseae</taxon>
        <taxon>Citrullus</taxon>
    </lineage>
</organism>
<feature type="chain" id="PRO_5047475551" description="Peptidase A1 domain-containing protein" evidence="6">
    <location>
        <begin position="19"/>
        <end position="434"/>
    </location>
</feature>
<reference evidence="8 9" key="1">
    <citation type="submission" date="2024-03" db="EMBL/GenBank/DDBJ databases">
        <authorList>
            <person name="Gkanogiannis A."/>
            <person name="Becerra Lopez-Lavalle L."/>
        </authorList>
    </citation>
    <scope>NUCLEOTIDE SEQUENCE [LARGE SCALE GENOMIC DNA]</scope>
</reference>
<dbReference type="Pfam" id="PF14541">
    <property type="entry name" value="TAXi_C"/>
    <property type="match status" value="1"/>
</dbReference>
<evidence type="ECO:0000313" key="9">
    <source>
        <dbReference type="Proteomes" id="UP001642487"/>
    </source>
</evidence>
<dbReference type="InterPro" id="IPR051708">
    <property type="entry name" value="Plant_Aspart_Prot_A1"/>
</dbReference>
<accession>A0ABP0YV97</accession>
<evidence type="ECO:0000256" key="5">
    <source>
        <dbReference type="ARBA" id="ARBA00023180"/>
    </source>
</evidence>
<dbReference type="PANTHER" id="PTHR47967:SF128">
    <property type="entry name" value="ASPARTIC PROTEINASE CDR1-LIKE"/>
    <property type="match status" value="1"/>
</dbReference>
<dbReference type="PROSITE" id="PS51767">
    <property type="entry name" value="PEPTIDASE_A1"/>
    <property type="match status" value="1"/>
</dbReference>
<keyword evidence="4" id="KW-0378">Hydrolase</keyword>
<evidence type="ECO:0000256" key="6">
    <source>
        <dbReference type="SAM" id="SignalP"/>
    </source>
</evidence>
<dbReference type="InterPro" id="IPR032861">
    <property type="entry name" value="TAXi_N"/>
</dbReference>
<dbReference type="Gene3D" id="2.40.70.10">
    <property type="entry name" value="Acid Proteases"/>
    <property type="match status" value="2"/>
</dbReference>
<evidence type="ECO:0000259" key="7">
    <source>
        <dbReference type="PROSITE" id="PS51767"/>
    </source>
</evidence>
<dbReference type="Pfam" id="PF14543">
    <property type="entry name" value="TAXi_N"/>
    <property type="match status" value="1"/>
</dbReference>
<protein>
    <recommendedName>
        <fullName evidence="7">Peptidase A1 domain-containing protein</fullName>
    </recommendedName>
</protein>
<keyword evidence="6" id="KW-0732">Signal</keyword>
<dbReference type="InterPro" id="IPR021109">
    <property type="entry name" value="Peptidase_aspartic_dom_sf"/>
</dbReference>
<evidence type="ECO:0000313" key="8">
    <source>
        <dbReference type="EMBL" id="CAK9324454.1"/>
    </source>
</evidence>
<gene>
    <name evidence="8" type="ORF">CITCOLO1_LOCUS16688</name>
</gene>
<evidence type="ECO:0000256" key="4">
    <source>
        <dbReference type="ARBA" id="ARBA00022801"/>
    </source>
</evidence>
<dbReference type="InterPro" id="IPR033121">
    <property type="entry name" value="PEPTIDASE_A1"/>
</dbReference>
<dbReference type="EMBL" id="OZ021740">
    <property type="protein sequence ID" value="CAK9324454.1"/>
    <property type="molecule type" value="Genomic_DNA"/>
</dbReference>
<keyword evidence="2" id="KW-0645">Protease</keyword>
<keyword evidence="5" id="KW-0325">Glycoprotein</keyword>
<evidence type="ECO:0000256" key="1">
    <source>
        <dbReference type="ARBA" id="ARBA00007447"/>
    </source>
</evidence>
<feature type="signal peptide" evidence="6">
    <location>
        <begin position="1"/>
        <end position="18"/>
    </location>
</feature>
<name>A0ABP0YV97_9ROSI</name>
<keyword evidence="3" id="KW-0064">Aspartyl protease</keyword>
<proteinExistence type="inferred from homology"/>
<comment type="similarity">
    <text evidence="1">Belongs to the peptidase A1 family.</text>
</comment>